<evidence type="ECO:0000256" key="1">
    <source>
        <dbReference type="SAM" id="MobiDB-lite"/>
    </source>
</evidence>
<feature type="transmembrane region" description="Helical" evidence="2">
    <location>
        <begin position="94"/>
        <end position="121"/>
    </location>
</feature>
<proteinExistence type="predicted"/>
<keyword evidence="2" id="KW-0472">Membrane</keyword>
<accession>A0ABR4KE20</accession>
<evidence type="ECO:0000256" key="2">
    <source>
        <dbReference type="SAM" id="Phobius"/>
    </source>
</evidence>
<dbReference type="GeneID" id="98160763"/>
<name>A0ABR4KE20_9EURO</name>
<keyword evidence="2" id="KW-0812">Transmembrane</keyword>
<organism evidence="3 4">
    <name type="scientific">Aspergillus pseudodeflectus</name>
    <dbReference type="NCBI Taxonomy" id="176178"/>
    <lineage>
        <taxon>Eukaryota</taxon>
        <taxon>Fungi</taxon>
        <taxon>Dikarya</taxon>
        <taxon>Ascomycota</taxon>
        <taxon>Pezizomycotina</taxon>
        <taxon>Eurotiomycetes</taxon>
        <taxon>Eurotiomycetidae</taxon>
        <taxon>Eurotiales</taxon>
        <taxon>Aspergillaceae</taxon>
        <taxon>Aspergillus</taxon>
        <taxon>Aspergillus subgen. Nidulantes</taxon>
    </lineage>
</organism>
<dbReference type="Proteomes" id="UP001610444">
    <property type="component" value="Unassembled WGS sequence"/>
</dbReference>
<feature type="compositionally biased region" description="Basic and acidic residues" evidence="1">
    <location>
        <begin position="1"/>
        <end position="10"/>
    </location>
</feature>
<dbReference type="RefSeq" id="XP_070899384.1">
    <property type="nucleotide sequence ID" value="XM_071045599.1"/>
</dbReference>
<dbReference type="EMBL" id="JBFXLR010000020">
    <property type="protein sequence ID" value="KAL2850515.1"/>
    <property type="molecule type" value="Genomic_DNA"/>
</dbReference>
<sequence length="131" mass="14663">MPELHYRDSDSTTSADSSTLHEMNSLPRSFTGYAAVPQNDLTGEEKLQQQQQGHGHRYLAGFNSNPLPSEASFQSHTHCEACDAFLERQHKRRFAILLAWIAAIMFVASLIFGLVLGIVVVNAKKDSPYYH</sequence>
<evidence type="ECO:0008006" key="5">
    <source>
        <dbReference type="Google" id="ProtNLM"/>
    </source>
</evidence>
<feature type="region of interest" description="Disordered" evidence="1">
    <location>
        <begin position="1"/>
        <end position="21"/>
    </location>
</feature>
<gene>
    <name evidence="3" type="ORF">BJX68DRAFT_266720</name>
</gene>
<comment type="caution">
    <text evidence="3">The sequence shown here is derived from an EMBL/GenBank/DDBJ whole genome shotgun (WGS) entry which is preliminary data.</text>
</comment>
<evidence type="ECO:0000313" key="4">
    <source>
        <dbReference type="Proteomes" id="UP001610444"/>
    </source>
</evidence>
<reference evidence="3 4" key="1">
    <citation type="submission" date="2024-07" db="EMBL/GenBank/DDBJ databases">
        <title>Section-level genome sequencing and comparative genomics of Aspergillus sections Usti and Cavernicolus.</title>
        <authorList>
            <consortium name="Lawrence Berkeley National Laboratory"/>
            <person name="Nybo J.L."/>
            <person name="Vesth T.C."/>
            <person name="Theobald S."/>
            <person name="Frisvad J.C."/>
            <person name="Larsen T.O."/>
            <person name="Kjaerboelling I."/>
            <person name="Rothschild-Mancinelli K."/>
            <person name="Lyhne E.K."/>
            <person name="Kogle M.E."/>
            <person name="Barry K."/>
            <person name="Clum A."/>
            <person name="Na H."/>
            <person name="Ledsgaard L."/>
            <person name="Lin J."/>
            <person name="Lipzen A."/>
            <person name="Kuo A."/>
            <person name="Riley R."/>
            <person name="Mondo S."/>
            <person name="LaButti K."/>
            <person name="Haridas S."/>
            <person name="Pangalinan J."/>
            <person name="Salamov A.A."/>
            <person name="Simmons B.A."/>
            <person name="Magnuson J.K."/>
            <person name="Chen J."/>
            <person name="Drula E."/>
            <person name="Henrissat B."/>
            <person name="Wiebenga A."/>
            <person name="Lubbers R.J."/>
            <person name="Gomes A.C."/>
            <person name="Macurrencykelacurrency M.R."/>
            <person name="Stajich J."/>
            <person name="Grigoriev I.V."/>
            <person name="Mortensen U.H."/>
            <person name="De vries R.P."/>
            <person name="Baker S.E."/>
            <person name="Andersen M.R."/>
        </authorList>
    </citation>
    <scope>NUCLEOTIDE SEQUENCE [LARGE SCALE GENOMIC DNA]</scope>
    <source>
        <strain evidence="3 4">CBS 756.74</strain>
    </source>
</reference>
<keyword evidence="2" id="KW-1133">Transmembrane helix</keyword>
<keyword evidence="4" id="KW-1185">Reference proteome</keyword>
<evidence type="ECO:0000313" key="3">
    <source>
        <dbReference type="EMBL" id="KAL2850515.1"/>
    </source>
</evidence>
<protein>
    <recommendedName>
        <fullName evidence="5">LITAF domain-containing protein</fullName>
    </recommendedName>
</protein>